<dbReference type="GO" id="GO:0005634">
    <property type="term" value="C:nucleus"/>
    <property type="evidence" value="ECO:0007669"/>
    <property type="project" value="UniProtKB-SubCell"/>
</dbReference>
<dbReference type="InterPro" id="IPR021858">
    <property type="entry name" value="Fun_TF"/>
</dbReference>
<feature type="compositionally biased region" description="Polar residues" evidence="3">
    <location>
        <begin position="98"/>
        <end position="112"/>
    </location>
</feature>
<dbReference type="PANTHER" id="PTHR37534:SF2">
    <property type="entry name" value="N-ACETYLTRANSFERASE DOMAIN-CONTAINING PROTEIN"/>
    <property type="match status" value="1"/>
</dbReference>
<sequence length="536" mass="60869">MKCDERKPQCQHCIIGQRDCYYEDKDKSIRRGGEFGALNTFNFSADHVWLDIPAEVKFIHEASTNSETEGFETQSSMQTLPTRTHEIQLGEGAWDQPLSPNGDQQDSPSSLMLETPSLGGTRRNIPLELNQATSSSHSPPTSSSERSVNIDSSTNSIIAQRASGLSIYLQGPREPLRDVKAARLLQHYIDHLASWLDINDPQCHFATFVPHLAFRCPILLHAILAFSASHLSRLDGSCDELDAVKYHDECVKGLIQALENPVTAMDNVLPLSTVILRMYEMLSFERDHERHLRGCSSLFTHNRSNIEFRAMKRTAFWAYVREEILVALPNNKATNLHPSSWKADIHWESDEDYVRTNQVTWLTAEVVDFCFGNDTKVDQNNWYELQREIDLWKQNLPETFQPLYVVQDSKPFPEISYVCTWHVIGMQFYHLAKVLLALYSPHHANGLNFLRLARSIEDEVRSHTIGLCGMTKGLGSKHPGALVNGVQPLIICGRTLKDSNEQLELLSLLRQIEQTTAWSTLQGIECLQDAWRSQIL</sequence>
<feature type="region of interest" description="Disordered" evidence="3">
    <location>
        <begin position="131"/>
        <end position="151"/>
    </location>
</feature>
<dbReference type="PANTHER" id="PTHR37534">
    <property type="entry name" value="TRANSCRIPTIONAL ACTIVATOR PROTEIN UGA3"/>
    <property type="match status" value="1"/>
</dbReference>
<keyword evidence="5" id="KW-1185">Reference proteome</keyword>
<evidence type="ECO:0000313" key="5">
    <source>
        <dbReference type="Proteomes" id="UP000235786"/>
    </source>
</evidence>
<dbReference type="OrthoDB" id="4525710at2759"/>
<dbReference type="GO" id="GO:0000981">
    <property type="term" value="F:DNA-binding transcription factor activity, RNA polymerase II-specific"/>
    <property type="evidence" value="ECO:0007669"/>
    <property type="project" value="InterPro"/>
</dbReference>
<dbReference type="CDD" id="cd00067">
    <property type="entry name" value="GAL4"/>
    <property type="match status" value="1"/>
</dbReference>
<feature type="compositionally biased region" description="Low complexity" evidence="3">
    <location>
        <begin position="133"/>
        <end position="144"/>
    </location>
</feature>
<dbReference type="InterPro" id="IPR001138">
    <property type="entry name" value="Zn2Cys6_DnaBD"/>
</dbReference>
<evidence type="ECO:0000256" key="3">
    <source>
        <dbReference type="SAM" id="MobiDB-lite"/>
    </source>
</evidence>
<gene>
    <name evidence="4" type="ORF">L207DRAFT_505204</name>
</gene>
<accession>A0A2J6SBL4</accession>
<reference evidence="4 5" key="1">
    <citation type="submission" date="2016-04" db="EMBL/GenBank/DDBJ databases">
        <title>A degradative enzymes factory behind the ericoid mycorrhizal symbiosis.</title>
        <authorList>
            <consortium name="DOE Joint Genome Institute"/>
            <person name="Martino E."/>
            <person name="Morin E."/>
            <person name="Grelet G."/>
            <person name="Kuo A."/>
            <person name="Kohler A."/>
            <person name="Daghino S."/>
            <person name="Barry K."/>
            <person name="Choi C."/>
            <person name="Cichocki N."/>
            <person name="Clum A."/>
            <person name="Copeland A."/>
            <person name="Hainaut M."/>
            <person name="Haridas S."/>
            <person name="Labutti K."/>
            <person name="Lindquist E."/>
            <person name="Lipzen A."/>
            <person name="Khouja H.-R."/>
            <person name="Murat C."/>
            <person name="Ohm R."/>
            <person name="Olson A."/>
            <person name="Spatafora J."/>
            <person name="Veneault-Fourrey C."/>
            <person name="Henrissat B."/>
            <person name="Grigoriev I."/>
            <person name="Martin F."/>
            <person name="Perotto S."/>
        </authorList>
    </citation>
    <scope>NUCLEOTIDE SEQUENCE [LARGE SCALE GENOMIC DNA]</scope>
    <source>
        <strain evidence="4 5">F</strain>
    </source>
</reference>
<dbReference type="Pfam" id="PF11951">
    <property type="entry name" value="Fungal_trans_2"/>
    <property type="match status" value="1"/>
</dbReference>
<keyword evidence="2" id="KW-0539">Nucleus</keyword>
<evidence type="ECO:0000256" key="1">
    <source>
        <dbReference type="ARBA" id="ARBA00004123"/>
    </source>
</evidence>
<protein>
    <recommendedName>
        <fullName evidence="6">Zn(2)-C6 fungal-type domain-containing protein</fullName>
    </recommendedName>
</protein>
<feature type="region of interest" description="Disordered" evidence="3">
    <location>
        <begin position="93"/>
        <end position="117"/>
    </location>
</feature>
<comment type="subcellular location">
    <subcellularLocation>
        <location evidence="1">Nucleus</location>
    </subcellularLocation>
</comment>
<dbReference type="GO" id="GO:0000976">
    <property type="term" value="F:transcription cis-regulatory region binding"/>
    <property type="evidence" value="ECO:0007669"/>
    <property type="project" value="TreeGrafter"/>
</dbReference>
<dbReference type="GO" id="GO:0045944">
    <property type="term" value="P:positive regulation of transcription by RNA polymerase II"/>
    <property type="evidence" value="ECO:0007669"/>
    <property type="project" value="TreeGrafter"/>
</dbReference>
<evidence type="ECO:0000313" key="4">
    <source>
        <dbReference type="EMBL" id="PMD48157.1"/>
    </source>
</evidence>
<evidence type="ECO:0008006" key="6">
    <source>
        <dbReference type="Google" id="ProtNLM"/>
    </source>
</evidence>
<evidence type="ECO:0000256" key="2">
    <source>
        <dbReference type="ARBA" id="ARBA00023242"/>
    </source>
</evidence>
<dbReference type="GO" id="GO:0008270">
    <property type="term" value="F:zinc ion binding"/>
    <property type="evidence" value="ECO:0007669"/>
    <property type="project" value="InterPro"/>
</dbReference>
<organism evidence="4 5">
    <name type="scientific">Hyaloscypha variabilis (strain UAMH 11265 / GT02V1 / F)</name>
    <name type="common">Meliniomyces variabilis</name>
    <dbReference type="NCBI Taxonomy" id="1149755"/>
    <lineage>
        <taxon>Eukaryota</taxon>
        <taxon>Fungi</taxon>
        <taxon>Dikarya</taxon>
        <taxon>Ascomycota</taxon>
        <taxon>Pezizomycotina</taxon>
        <taxon>Leotiomycetes</taxon>
        <taxon>Helotiales</taxon>
        <taxon>Hyaloscyphaceae</taxon>
        <taxon>Hyaloscypha</taxon>
        <taxon>Hyaloscypha variabilis</taxon>
    </lineage>
</organism>
<dbReference type="AlphaFoldDB" id="A0A2J6SBL4"/>
<dbReference type="CDD" id="cd12148">
    <property type="entry name" value="fungal_TF_MHR"/>
    <property type="match status" value="1"/>
</dbReference>
<proteinExistence type="predicted"/>
<dbReference type="EMBL" id="KZ613937">
    <property type="protein sequence ID" value="PMD48157.1"/>
    <property type="molecule type" value="Genomic_DNA"/>
</dbReference>
<name>A0A2J6SBL4_HYAVF</name>
<dbReference type="Proteomes" id="UP000235786">
    <property type="component" value="Unassembled WGS sequence"/>
</dbReference>
<dbReference type="STRING" id="1149755.A0A2J6SBL4"/>